<dbReference type="CDD" id="cd01450">
    <property type="entry name" value="vWFA_subfamily_ECM"/>
    <property type="match status" value="1"/>
</dbReference>
<name>A0A1I8AND4_9BILA</name>
<organism evidence="3 4">
    <name type="scientific">Steinernema glaseri</name>
    <dbReference type="NCBI Taxonomy" id="37863"/>
    <lineage>
        <taxon>Eukaryota</taxon>
        <taxon>Metazoa</taxon>
        <taxon>Ecdysozoa</taxon>
        <taxon>Nematoda</taxon>
        <taxon>Chromadorea</taxon>
        <taxon>Rhabditida</taxon>
        <taxon>Tylenchina</taxon>
        <taxon>Panagrolaimomorpha</taxon>
        <taxon>Strongyloidoidea</taxon>
        <taxon>Steinernematidae</taxon>
        <taxon>Steinernema</taxon>
    </lineage>
</organism>
<dbReference type="Gene3D" id="3.40.50.410">
    <property type="entry name" value="von Willebrand factor, type A domain"/>
    <property type="match status" value="3"/>
</dbReference>
<evidence type="ECO:0000313" key="4">
    <source>
        <dbReference type="WBParaSite" id="L893_g7509.t1"/>
    </source>
</evidence>
<feature type="compositionally biased region" description="Polar residues" evidence="1">
    <location>
        <begin position="727"/>
        <end position="753"/>
    </location>
</feature>
<feature type="compositionally biased region" description="Low complexity" evidence="1">
    <location>
        <begin position="754"/>
        <end position="777"/>
    </location>
</feature>
<feature type="domain" description="VWFA" evidence="2">
    <location>
        <begin position="296"/>
        <end position="469"/>
    </location>
</feature>
<evidence type="ECO:0000256" key="1">
    <source>
        <dbReference type="SAM" id="MobiDB-lite"/>
    </source>
</evidence>
<dbReference type="SMART" id="SM00327">
    <property type="entry name" value="VWA"/>
    <property type="match status" value="3"/>
</dbReference>
<feature type="domain" description="VWFA" evidence="2">
    <location>
        <begin position="74"/>
        <end position="251"/>
    </location>
</feature>
<protein>
    <submittedName>
        <fullName evidence="4">VWFA domain-containing protein</fullName>
    </submittedName>
</protein>
<dbReference type="PANTHER" id="PTHR24020:SF20">
    <property type="entry name" value="PH DOMAIN-CONTAINING PROTEIN"/>
    <property type="match status" value="1"/>
</dbReference>
<dbReference type="CDD" id="cd00198">
    <property type="entry name" value="vWFA"/>
    <property type="match status" value="2"/>
</dbReference>
<evidence type="ECO:0000259" key="2">
    <source>
        <dbReference type="PROSITE" id="PS50234"/>
    </source>
</evidence>
<sequence>MVDWRLLTSRQIGDRFELRTSQEEATLLNEQLPLIGSKRATMSVTLGLFLRVLLVLLAGATVARAQECNQTPLRAALLVDLTAETPSVFRQEQKRLIDTVIRIHNATEGREVAFAVIAYTRNAVSLLGFDSADSKDINAVISQLGSLQHRPQLESSPAKALDMAAEQLSFKPKRGTKALVIMSHDGYSTDLIAETLEATTKLQKHKAVLFALTANPSPNILALIGYTNDRKRVYATNNDKRSFFEELKDTSDICLDISGEKRDQKVAIQKAFGVANTNLNRPTTAANDECSATKVDLMVVLDTSGSVYNAFAEERQLVLDLVSAIEPGAFEKLIQIGVVKFAAEASTHIPIKIGRTKDEILEKIEAIEFTGSSTRIAQAVELGLAELLAKKRRDAKQIFLLITDGHGQEYWHVVQSTGKRLQTSGAEIYSVTTSRDYNFAELMLYAGDETKVFVGPHYTRFIPTIASVINKCLKGTVVSPFVKRPVFNSRTSRLSTTTTTTTTTTTPLPETTRRRFNSFRSRFTPEEAPTTTTTATSTTPERPRFTRIRFTRPSTTESSTTTTTTTSTTTTTTSTTTTEPTTVTTRIPEHKAAEKLEQILQGARANVEEKSDLDLIKTHEEEKREIAEPEILKNDTLTASSHEGAKVEINETIAEPLDHDAVAANATLAEEKSEDAPKILEELENLEQPQNVTEPEPTPLQQRTNEEVEKKEDEKILEGSSLRSEDSNTTLDASVTEGQDLNTTELVSETPEQSTTLTSTIESSTPENTTEENLLTPGSLLGQGENVTEVFLDSNGSAIPVQSRHSAEIEEILLKNEAKTETPEKLSSNAQCDTDLMFLIDRSQSVDSDFTKELRFAIDLVEQILPEDLESGKIRVAAVSYAMSAIKEFGFDSGFTKENITNALTKVDNSGGSTSVVTGIEEALDEIQRNRRKDARLMVIYVSDGNSQDFWDRLVNQTTTVLRQPNTDVYAVTLSRVYNQMELERGYVAMMPIKSRVQSRLELRLE</sequence>
<evidence type="ECO:0000313" key="3">
    <source>
        <dbReference type="Proteomes" id="UP000095287"/>
    </source>
</evidence>
<dbReference type="PANTHER" id="PTHR24020">
    <property type="entry name" value="COLLAGEN ALPHA"/>
    <property type="match status" value="1"/>
</dbReference>
<dbReference type="InterPro" id="IPR002035">
    <property type="entry name" value="VWF_A"/>
</dbReference>
<dbReference type="Pfam" id="PF00092">
    <property type="entry name" value="VWA"/>
    <property type="match status" value="3"/>
</dbReference>
<dbReference type="InterPro" id="IPR050525">
    <property type="entry name" value="ECM_Assembly_Org"/>
</dbReference>
<feature type="region of interest" description="Disordered" evidence="1">
    <location>
        <begin position="685"/>
        <end position="782"/>
    </location>
</feature>
<feature type="region of interest" description="Disordered" evidence="1">
    <location>
        <begin position="552"/>
        <end position="583"/>
    </location>
</feature>
<dbReference type="Proteomes" id="UP000095287">
    <property type="component" value="Unplaced"/>
</dbReference>
<dbReference type="SUPFAM" id="SSF53300">
    <property type="entry name" value="vWA-like"/>
    <property type="match status" value="3"/>
</dbReference>
<reference evidence="4" key="1">
    <citation type="submission" date="2016-11" db="UniProtKB">
        <authorList>
            <consortium name="WormBaseParasite"/>
        </authorList>
    </citation>
    <scope>IDENTIFICATION</scope>
</reference>
<dbReference type="AlphaFoldDB" id="A0A1I8AND4"/>
<proteinExistence type="predicted"/>
<accession>A0A1I8AND4</accession>
<dbReference type="PROSITE" id="PS50234">
    <property type="entry name" value="VWFA"/>
    <property type="match status" value="3"/>
</dbReference>
<keyword evidence="3" id="KW-1185">Reference proteome</keyword>
<dbReference type="InterPro" id="IPR036465">
    <property type="entry name" value="vWFA_dom_sf"/>
</dbReference>
<feature type="compositionally biased region" description="Basic and acidic residues" evidence="1">
    <location>
        <begin position="704"/>
        <end position="717"/>
    </location>
</feature>
<feature type="compositionally biased region" description="Polar residues" evidence="1">
    <location>
        <begin position="688"/>
        <end position="703"/>
    </location>
</feature>
<feature type="domain" description="VWFA" evidence="2">
    <location>
        <begin position="835"/>
        <end position="985"/>
    </location>
</feature>
<dbReference type="WBParaSite" id="L893_g7509.t1">
    <property type="protein sequence ID" value="L893_g7509.t1"/>
    <property type="gene ID" value="L893_g7509"/>
</dbReference>